<organism evidence="2 3">
    <name type="scientific">Sciurus vulgaris</name>
    <name type="common">Eurasian red squirrel</name>
    <dbReference type="NCBI Taxonomy" id="55149"/>
    <lineage>
        <taxon>Eukaryota</taxon>
        <taxon>Metazoa</taxon>
        <taxon>Chordata</taxon>
        <taxon>Craniata</taxon>
        <taxon>Vertebrata</taxon>
        <taxon>Euteleostomi</taxon>
        <taxon>Mammalia</taxon>
        <taxon>Eutheria</taxon>
        <taxon>Euarchontoglires</taxon>
        <taxon>Glires</taxon>
        <taxon>Rodentia</taxon>
        <taxon>Sciuromorpha</taxon>
        <taxon>Sciuridae</taxon>
        <taxon>Sciurinae</taxon>
        <taxon>Sciurini</taxon>
        <taxon>Sciurus</taxon>
    </lineage>
</organism>
<sequence length="90" mass="10662">MAAIDLPHGLLSREPIYFYEEKTKVERMVTDYQANYYQDSVTFDDVAVEFTLEEWTLLDTTQRNLYKDVMLENFENLTSVAGKPQWRETV</sequence>
<evidence type="ECO:0000259" key="1">
    <source>
        <dbReference type="PROSITE" id="PS50805"/>
    </source>
</evidence>
<accession>A0A8D2DA37</accession>
<feature type="domain" description="KRAB" evidence="1">
    <location>
        <begin position="41"/>
        <end position="90"/>
    </location>
</feature>
<dbReference type="GeneTree" id="ENSGT00940000163292"/>
<dbReference type="Pfam" id="PF01352">
    <property type="entry name" value="KRAB"/>
    <property type="match status" value="1"/>
</dbReference>
<protein>
    <recommendedName>
        <fullName evidence="1">KRAB domain-containing protein</fullName>
    </recommendedName>
</protein>
<dbReference type="PANTHER" id="PTHR23232:SF142">
    <property type="entry name" value="GASTRULA ZINC FINGER PROTEIN XLCGF57.1-LIKE-RELATED"/>
    <property type="match status" value="1"/>
</dbReference>
<evidence type="ECO:0000313" key="2">
    <source>
        <dbReference type="Ensembl" id="ENSSVLP00005021268.1"/>
    </source>
</evidence>
<reference evidence="2" key="2">
    <citation type="submission" date="2025-09" db="UniProtKB">
        <authorList>
            <consortium name="Ensembl"/>
        </authorList>
    </citation>
    <scope>IDENTIFICATION</scope>
</reference>
<dbReference type="Gene3D" id="6.10.140.140">
    <property type="match status" value="1"/>
</dbReference>
<evidence type="ECO:0000313" key="3">
    <source>
        <dbReference type="Proteomes" id="UP000694564"/>
    </source>
</evidence>
<dbReference type="Ensembl" id="ENSSVLT00005023691.1">
    <property type="protein sequence ID" value="ENSSVLP00005021268.1"/>
    <property type="gene ID" value="ENSSVLG00005016971.1"/>
</dbReference>
<name>A0A8D2DA37_SCIVU</name>
<dbReference type="AlphaFoldDB" id="A0A8D2DA37"/>
<proteinExistence type="predicted"/>
<dbReference type="SUPFAM" id="SSF109640">
    <property type="entry name" value="KRAB domain (Kruppel-associated box)"/>
    <property type="match status" value="1"/>
</dbReference>
<reference evidence="2" key="1">
    <citation type="submission" date="2025-08" db="UniProtKB">
        <authorList>
            <consortium name="Ensembl"/>
        </authorList>
    </citation>
    <scope>IDENTIFICATION</scope>
</reference>
<dbReference type="InterPro" id="IPR050169">
    <property type="entry name" value="Krueppel_C2H2_ZnF"/>
</dbReference>
<dbReference type="SMART" id="SM00349">
    <property type="entry name" value="KRAB"/>
    <property type="match status" value="1"/>
</dbReference>
<dbReference type="Proteomes" id="UP000694564">
    <property type="component" value="Chromosome 16"/>
</dbReference>
<dbReference type="CDD" id="cd07765">
    <property type="entry name" value="KRAB_A-box"/>
    <property type="match status" value="1"/>
</dbReference>
<dbReference type="InterPro" id="IPR001909">
    <property type="entry name" value="KRAB"/>
</dbReference>
<dbReference type="PROSITE" id="PS50805">
    <property type="entry name" value="KRAB"/>
    <property type="match status" value="1"/>
</dbReference>
<dbReference type="InterPro" id="IPR036051">
    <property type="entry name" value="KRAB_dom_sf"/>
</dbReference>
<dbReference type="GO" id="GO:0006355">
    <property type="term" value="P:regulation of DNA-templated transcription"/>
    <property type="evidence" value="ECO:0007669"/>
    <property type="project" value="InterPro"/>
</dbReference>
<dbReference type="PANTHER" id="PTHR23232">
    <property type="entry name" value="KRAB DOMAIN C2H2 ZINC FINGER"/>
    <property type="match status" value="1"/>
</dbReference>
<keyword evidence="3" id="KW-1185">Reference proteome</keyword>